<dbReference type="PANTHER" id="PTHR38450:SF2">
    <property type="entry name" value="STAGE V SPORULATION PROTEIN AEB"/>
    <property type="match status" value="1"/>
</dbReference>
<evidence type="ECO:0000313" key="2">
    <source>
        <dbReference type="EMBL" id="QAT62114.1"/>
    </source>
</evidence>
<dbReference type="KEGG" id="spoa:EQM13_11215"/>
<keyword evidence="1" id="KW-0812">Transmembrane</keyword>
<accession>A0A410QE00</accession>
<keyword evidence="1" id="KW-1133">Transmembrane helix</keyword>
<dbReference type="NCBIfam" id="TIGR02839">
    <property type="entry name" value="spore_V_AE"/>
    <property type="match status" value="1"/>
</dbReference>
<evidence type="ECO:0000256" key="1">
    <source>
        <dbReference type="SAM" id="Phobius"/>
    </source>
</evidence>
<feature type="transmembrane region" description="Helical" evidence="1">
    <location>
        <begin position="31"/>
        <end position="48"/>
    </location>
</feature>
<organism evidence="2 3">
    <name type="scientific">Acidilutibacter cellobiosedens</name>
    <dbReference type="NCBI Taxonomy" id="2507161"/>
    <lineage>
        <taxon>Bacteria</taxon>
        <taxon>Bacillati</taxon>
        <taxon>Bacillota</taxon>
        <taxon>Tissierellia</taxon>
        <taxon>Tissierellales</taxon>
        <taxon>Acidilutibacteraceae</taxon>
        <taxon>Acidilutibacter</taxon>
    </lineage>
</organism>
<keyword evidence="3" id="KW-1185">Reference proteome</keyword>
<dbReference type="EMBL" id="CP035282">
    <property type="protein sequence ID" value="QAT62114.1"/>
    <property type="molecule type" value="Genomic_DNA"/>
</dbReference>
<evidence type="ECO:0000313" key="3">
    <source>
        <dbReference type="Proteomes" id="UP000287969"/>
    </source>
</evidence>
<dbReference type="InterPro" id="IPR005562">
    <property type="entry name" value="SpoVA"/>
</dbReference>
<proteinExistence type="predicted"/>
<feature type="transmembrane region" description="Helical" evidence="1">
    <location>
        <begin position="6"/>
        <end position="24"/>
    </location>
</feature>
<feature type="transmembrane region" description="Helical" evidence="1">
    <location>
        <begin position="83"/>
        <end position="112"/>
    </location>
</feature>
<name>A0A410QE00_9FIRM</name>
<dbReference type="InterPro" id="IPR014204">
    <property type="entry name" value="Spore_V_AE"/>
</dbReference>
<dbReference type="PANTHER" id="PTHR38450">
    <property type="entry name" value="STAGE V SPORULATION PROTEIN AC-RELATED"/>
    <property type="match status" value="1"/>
</dbReference>
<dbReference type="RefSeq" id="WP_071139036.1">
    <property type="nucleotide sequence ID" value="NZ_CP035282.1"/>
</dbReference>
<sequence length="118" mass="12206">MEYIRAFIVGGLICVVGQIILDTTRLTTGHILVMFVTSGVILTAVGLYEPLMKFGGAGASVPITGFGYSLCKGVMEGVDKKGFIGAFTGGTEATAGGIAASIIFGYIMSIIFTPKTKS</sequence>
<dbReference type="Proteomes" id="UP000287969">
    <property type="component" value="Chromosome"/>
</dbReference>
<dbReference type="AlphaFoldDB" id="A0A410QE00"/>
<reference evidence="3" key="1">
    <citation type="submission" date="2019-01" db="EMBL/GenBank/DDBJ databases">
        <title>Draft genomes of a novel of Sporanaerobacter strains.</title>
        <authorList>
            <person name="Ma S."/>
        </authorList>
    </citation>
    <scope>NUCLEOTIDE SEQUENCE [LARGE SCALE GENOMIC DNA]</scope>
    <source>
        <strain evidence="3">NJN-17</strain>
    </source>
</reference>
<dbReference type="OrthoDB" id="9797988at2"/>
<gene>
    <name evidence="2" type="primary">spoVAE</name>
    <name evidence="2" type="ORF">EQM13_11215</name>
</gene>
<protein>
    <submittedName>
        <fullName evidence="2">Stage V sporulation protein AE</fullName>
    </submittedName>
</protein>
<keyword evidence="1" id="KW-0472">Membrane</keyword>
<dbReference type="Pfam" id="PF03862">
    <property type="entry name" value="SpoVAC_SpoVAEB"/>
    <property type="match status" value="1"/>
</dbReference>